<evidence type="ECO:0000256" key="5">
    <source>
        <dbReference type="ARBA" id="ARBA00022750"/>
    </source>
</evidence>
<dbReference type="PANTHER" id="PTHR33695">
    <property type="entry name" value="LIPOPROTEIN SIGNAL PEPTIDASE"/>
    <property type="match status" value="1"/>
</dbReference>
<evidence type="ECO:0000256" key="10">
    <source>
        <dbReference type="SAM" id="Phobius"/>
    </source>
</evidence>
<dbReference type="AlphaFoldDB" id="A0A1F4NPV0"/>
<keyword evidence="3" id="KW-0645">Protease</keyword>
<reference evidence="11 12" key="1">
    <citation type="journal article" date="2016" name="Nat. Commun.">
        <title>Thousands of microbial genomes shed light on interconnected biogeochemical processes in an aquifer system.</title>
        <authorList>
            <person name="Anantharaman K."/>
            <person name="Brown C.T."/>
            <person name="Hug L.A."/>
            <person name="Sharon I."/>
            <person name="Castelle C.J."/>
            <person name="Probst A.J."/>
            <person name="Thomas B.C."/>
            <person name="Singh A."/>
            <person name="Wilkins M.J."/>
            <person name="Karaoz U."/>
            <person name="Brodie E.L."/>
            <person name="Williams K.H."/>
            <person name="Hubbard S.S."/>
            <person name="Banfield J.F."/>
        </authorList>
    </citation>
    <scope>NUCLEOTIDE SEQUENCE [LARGE SCALE GENOMIC DNA]</scope>
</reference>
<keyword evidence="2" id="KW-1003">Cell membrane</keyword>
<protein>
    <submittedName>
        <fullName evidence="11">Uncharacterized protein</fullName>
    </submittedName>
</protein>
<evidence type="ECO:0000256" key="4">
    <source>
        <dbReference type="ARBA" id="ARBA00022692"/>
    </source>
</evidence>
<keyword evidence="6" id="KW-0378">Hydrolase</keyword>
<evidence type="ECO:0000256" key="1">
    <source>
        <dbReference type="ARBA" id="ARBA00006139"/>
    </source>
</evidence>
<dbReference type="PANTHER" id="PTHR33695:SF1">
    <property type="entry name" value="LIPOPROTEIN SIGNAL PEPTIDASE"/>
    <property type="match status" value="1"/>
</dbReference>
<organism evidence="11 12">
    <name type="scientific">candidate division Kazan bacterium RIFCSPLOWO2_01_FULL_45_19</name>
    <dbReference type="NCBI Taxonomy" id="1798538"/>
    <lineage>
        <taxon>Bacteria</taxon>
        <taxon>Bacteria division Kazan-3B-28</taxon>
    </lineage>
</organism>
<comment type="caution">
    <text evidence="11">The sequence shown here is derived from an EMBL/GenBank/DDBJ whole genome shotgun (WGS) entry which is preliminary data.</text>
</comment>
<dbReference type="Proteomes" id="UP000178085">
    <property type="component" value="Unassembled WGS sequence"/>
</dbReference>
<feature type="transmembrane region" description="Helical" evidence="10">
    <location>
        <begin position="104"/>
        <end position="128"/>
    </location>
</feature>
<gene>
    <name evidence="11" type="ORF">A3K51_01310</name>
</gene>
<sequence>MRRRPFSTLNRFILTAVLTIGVAQVLRWFWPGDIFYNPGLAFSWQLPSLAVLIVSGGFLALVGWWFYTYRWLGPIWAVAGGMIFGGGASNLLERFMFDGKVADYINFFNLTTTNLADLVIVVGIGLALKRIWNHQ</sequence>
<evidence type="ECO:0000313" key="12">
    <source>
        <dbReference type="Proteomes" id="UP000178085"/>
    </source>
</evidence>
<dbReference type="EMBL" id="METD01000001">
    <property type="protein sequence ID" value="OGB73481.1"/>
    <property type="molecule type" value="Genomic_DNA"/>
</dbReference>
<dbReference type="GO" id="GO:0004190">
    <property type="term" value="F:aspartic-type endopeptidase activity"/>
    <property type="evidence" value="ECO:0007669"/>
    <property type="project" value="UniProtKB-KW"/>
</dbReference>
<evidence type="ECO:0000313" key="11">
    <source>
        <dbReference type="EMBL" id="OGB73481.1"/>
    </source>
</evidence>
<dbReference type="GO" id="GO:0006508">
    <property type="term" value="P:proteolysis"/>
    <property type="evidence" value="ECO:0007669"/>
    <property type="project" value="UniProtKB-KW"/>
</dbReference>
<evidence type="ECO:0000256" key="8">
    <source>
        <dbReference type="ARBA" id="ARBA00023136"/>
    </source>
</evidence>
<evidence type="ECO:0000256" key="6">
    <source>
        <dbReference type="ARBA" id="ARBA00022801"/>
    </source>
</evidence>
<keyword evidence="7 10" id="KW-1133">Transmembrane helix</keyword>
<dbReference type="PRINTS" id="PR00781">
    <property type="entry name" value="LIPOSIGPTASE"/>
</dbReference>
<evidence type="ECO:0000256" key="9">
    <source>
        <dbReference type="RuleBase" id="RU004181"/>
    </source>
</evidence>
<feature type="transmembrane region" description="Helical" evidence="10">
    <location>
        <begin position="42"/>
        <end position="67"/>
    </location>
</feature>
<evidence type="ECO:0000256" key="2">
    <source>
        <dbReference type="ARBA" id="ARBA00022475"/>
    </source>
</evidence>
<keyword evidence="4 10" id="KW-0812">Transmembrane</keyword>
<name>A0A1F4NPV0_UNCK3</name>
<dbReference type="Pfam" id="PF01252">
    <property type="entry name" value="Peptidase_A8"/>
    <property type="match status" value="1"/>
</dbReference>
<dbReference type="InterPro" id="IPR001872">
    <property type="entry name" value="Peptidase_A8"/>
</dbReference>
<keyword evidence="8 10" id="KW-0472">Membrane</keyword>
<dbReference type="GO" id="GO:0016020">
    <property type="term" value="C:membrane"/>
    <property type="evidence" value="ECO:0007669"/>
    <property type="project" value="InterPro"/>
</dbReference>
<accession>A0A1F4NPV0</accession>
<evidence type="ECO:0000256" key="3">
    <source>
        <dbReference type="ARBA" id="ARBA00022670"/>
    </source>
</evidence>
<comment type="similarity">
    <text evidence="1 9">Belongs to the peptidase A8 family.</text>
</comment>
<feature type="transmembrane region" description="Helical" evidence="10">
    <location>
        <begin position="12"/>
        <end position="30"/>
    </location>
</feature>
<proteinExistence type="inferred from homology"/>
<feature type="transmembrane region" description="Helical" evidence="10">
    <location>
        <begin position="74"/>
        <end position="92"/>
    </location>
</feature>
<keyword evidence="5" id="KW-0064">Aspartyl protease</keyword>
<evidence type="ECO:0000256" key="7">
    <source>
        <dbReference type="ARBA" id="ARBA00022989"/>
    </source>
</evidence>